<protein>
    <recommendedName>
        <fullName evidence="3">F-box domain-containing protein</fullName>
    </recommendedName>
</protein>
<evidence type="ECO:0000313" key="1">
    <source>
        <dbReference type="EMBL" id="KIJ97117.1"/>
    </source>
</evidence>
<dbReference type="HOGENOM" id="CLU_079123_0_0_1"/>
<dbReference type="AlphaFoldDB" id="A0A0C9XLW3"/>
<dbReference type="EMBL" id="KN838701">
    <property type="protein sequence ID" value="KIJ97117.1"/>
    <property type="molecule type" value="Genomic_DNA"/>
</dbReference>
<dbReference type="Proteomes" id="UP000054477">
    <property type="component" value="Unassembled WGS sequence"/>
</dbReference>
<accession>A0A0C9XLW3</accession>
<evidence type="ECO:0008006" key="3">
    <source>
        <dbReference type="Google" id="ProtNLM"/>
    </source>
</evidence>
<evidence type="ECO:0000313" key="2">
    <source>
        <dbReference type="Proteomes" id="UP000054477"/>
    </source>
</evidence>
<name>A0A0C9XLW3_9AGAR</name>
<proteinExistence type="predicted"/>
<reference evidence="1 2" key="1">
    <citation type="submission" date="2014-04" db="EMBL/GenBank/DDBJ databases">
        <authorList>
            <consortium name="DOE Joint Genome Institute"/>
            <person name="Kuo A."/>
            <person name="Kohler A."/>
            <person name="Nagy L.G."/>
            <person name="Floudas D."/>
            <person name="Copeland A."/>
            <person name="Barry K.W."/>
            <person name="Cichocki N."/>
            <person name="Veneault-Fourrey C."/>
            <person name="LaButti K."/>
            <person name="Lindquist E.A."/>
            <person name="Lipzen A."/>
            <person name="Lundell T."/>
            <person name="Morin E."/>
            <person name="Murat C."/>
            <person name="Sun H."/>
            <person name="Tunlid A."/>
            <person name="Henrissat B."/>
            <person name="Grigoriev I.V."/>
            <person name="Hibbett D.S."/>
            <person name="Martin F."/>
            <person name="Nordberg H.P."/>
            <person name="Cantor M.N."/>
            <person name="Hua S.X."/>
        </authorList>
    </citation>
    <scope>NUCLEOTIDE SEQUENCE [LARGE SCALE GENOMIC DNA]</scope>
    <source>
        <strain evidence="1 2">LaAM-08-1</strain>
    </source>
</reference>
<gene>
    <name evidence="1" type="ORF">K443DRAFT_258943</name>
</gene>
<sequence length="311" mass="35917">MFETLPEELLHQIMAMCHSVDYDVFANRSPQQLLAHRNETAHLLLVCNRWRRVVTPLKYETVIVTSRAEASILASILSRGRVGSYVKKLRIEGGFGQALHKVLSQVPRLVYLFVSLDITSESKGAGLCAGLKLVNPRYLILRDRRILGNKGVHSVVDTLIACMKTSWTNLISYDHPYDEFLWIGEEYSSHRYRARTQRSRALARALVDVPKLQIVHVPRAYYIREDDVVLNAIKNASVQRIFSWMPWQDGFMVPLDRYPRLRDTIYLPLPGPWLRPTYAAIGQGSLFPTTFKFSTQSYEFKRLWSDRWSSD</sequence>
<keyword evidence="2" id="KW-1185">Reference proteome</keyword>
<dbReference type="OrthoDB" id="2786563at2759"/>
<organism evidence="1 2">
    <name type="scientific">Laccaria amethystina LaAM-08-1</name>
    <dbReference type="NCBI Taxonomy" id="1095629"/>
    <lineage>
        <taxon>Eukaryota</taxon>
        <taxon>Fungi</taxon>
        <taxon>Dikarya</taxon>
        <taxon>Basidiomycota</taxon>
        <taxon>Agaricomycotina</taxon>
        <taxon>Agaricomycetes</taxon>
        <taxon>Agaricomycetidae</taxon>
        <taxon>Agaricales</taxon>
        <taxon>Agaricineae</taxon>
        <taxon>Hydnangiaceae</taxon>
        <taxon>Laccaria</taxon>
    </lineage>
</organism>
<reference evidence="2" key="2">
    <citation type="submission" date="2015-01" db="EMBL/GenBank/DDBJ databases">
        <title>Evolutionary Origins and Diversification of the Mycorrhizal Mutualists.</title>
        <authorList>
            <consortium name="DOE Joint Genome Institute"/>
            <consortium name="Mycorrhizal Genomics Consortium"/>
            <person name="Kohler A."/>
            <person name="Kuo A."/>
            <person name="Nagy L.G."/>
            <person name="Floudas D."/>
            <person name="Copeland A."/>
            <person name="Barry K.W."/>
            <person name="Cichocki N."/>
            <person name="Veneault-Fourrey C."/>
            <person name="LaButti K."/>
            <person name="Lindquist E.A."/>
            <person name="Lipzen A."/>
            <person name="Lundell T."/>
            <person name="Morin E."/>
            <person name="Murat C."/>
            <person name="Riley R."/>
            <person name="Ohm R."/>
            <person name="Sun H."/>
            <person name="Tunlid A."/>
            <person name="Henrissat B."/>
            <person name="Grigoriev I.V."/>
            <person name="Hibbett D.S."/>
            <person name="Martin F."/>
        </authorList>
    </citation>
    <scope>NUCLEOTIDE SEQUENCE [LARGE SCALE GENOMIC DNA]</scope>
    <source>
        <strain evidence="2">LaAM-08-1</strain>
    </source>
</reference>